<dbReference type="PROSITE" id="PS50084">
    <property type="entry name" value="KH_TYPE_1"/>
    <property type="match status" value="4"/>
</dbReference>
<reference evidence="12 13" key="1">
    <citation type="submission" date="2022-01" db="EMBL/GenBank/DDBJ databases">
        <title>A chromosomal length assembly of Cordylochernes scorpioides.</title>
        <authorList>
            <person name="Zeh D."/>
            <person name="Zeh J."/>
        </authorList>
    </citation>
    <scope>NUCLEOTIDE SEQUENCE [LARGE SCALE GENOMIC DNA]</scope>
    <source>
        <strain evidence="12">IN4F17</strain>
        <tissue evidence="12">Whole Body</tissue>
    </source>
</reference>
<evidence type="ECO:0000313" key="13">
    <source>
        <dbReference type="Proteomes" id="UP001235939"/>
    </source>
</evidence>
<dbReference type="Pfam" id="PF05380">
    <property type="entry name" value="Peptidase_A17"/>
    <property type="match status" value="1"/>
</dbReference>
<dbReference type="InterPro" id="IPR000504">
    <property type="entry name" value="RRM_dom"/>
</dbReference>
<dbReference type="CDD" id="cd00303">
    <property type="entry name" value="retropepsin_like"/>
    <property type="match status" value="1"/>
</dbReference>
<evidence type="ECO:0000259" key="11">
    <source>
        <dbReference type="PROSITE" id="PS50102"/>
    </source>
</evidence>
<keyword evidence="6 8" id="KW-0694">RNA-binding</keyword>
<protein>
    <submittedName>
        <fullName evidence="12">IGF2BP3</fullName>
    </submittedName>
</protein>
<evidence type="ECO:0000256" key="4">
    <source>
        <dbReference type="ARBA" id="ARBA00022842"/>
    </source>
</evidence>
<dbReference type="PANTHER" id="PTHR47331:SF5">
    <property type="entry name" value="RIBONUCLEASE H"/>
    <property type="match status" value="1"/>
</dbReference>
<evidence type="ECO:0000256" key="7">
    <source>
        <dbReference type="ARBA" id="ARBA00022908"/>
    </source>
</evidence>
<dbReference type="InterPro" id="IPR001969">
    <property type="entry name" value="Aspartic_peptidase_AS"/>
</dbReference>
<dbReference type="InterPro" id="IPR043502">
    <property type="entry name" value="DNA/RNA_pol_sf"/>
</dbReference>
<accession>A0ABY6K2T6</accession>
<dbReference type="PROSITE" id="PS50102">
    <property type="entry name" value="RRM"/>
    <property type="match status" value="1"/>
</dbReference>
<dbReference type="PANTHER" id="PTHR47331">
    <property type="entry name" value="PHD-TYPE DOMAIN-CONTAINING PROTEIN"/>
    <property type="match status" value="1"/>
</dbReference>
<dbReference type="InterPro" id="IPR021109">
    <property type="entry name" value="Peptidase_aspartic_dom_sf"/>
</dbReference>
<dbReference type="Pfam" id="PF00013">
    <property type="entry name" value="KH_1"/>
    <property type="match status" value="4"/>
</dbReference>
<keyword evidence="10" id="KW-0812">Transmembrane</keyword>
<evidence type="ECO:0000256" key="1">
    <source>
        <dbReference type="ARBA" id="ARBA00009094"/>
    </source>
</evidence>
<dbReference type="Gene3D" id="3.30.1370.10">
    <property type="entry name" value="K Homology domain, type 1"/>
    <property type="match status" value="2"/>
</dbReference>
<dbReference type="Gene3D" id="2.40.70.10">
    <property type="entry name" value="Acid Proteases"/>
    <property type="match status" value="2"/>
</dbReference>
<sequence length="2138" mass="241197">MEAYNGSMYVDDDDLEEVHGRSSKVLVSYIPNRLSCDEIKRLLASFGSLQNYEEAQGKNENTCSVYATYENQEQAQQAYNQLNGHQIDGSSLKVDFVMERGGSRSSYRGRGQNYRPGGGGGMPYAGGPPANRRPNDFPLRILVLSDMVGAIIGRAGGTIRQITQQSRARVDVHRKENAGSLEKVITIYGQPENCSAACQKILEVMQQEANNTNRGEIPLKILAHNNLVGRIIGKNGNTIKRIMEQTDTKITVSSNIHDVNSFNLERIVTIKGKLENTCKAEQQISTKLRQSYEHDLAAMAPQTLMFPGLHPMAMMSTLGGPSSYNPRGPAGPYGGPAPPMYNSSNNYLPMMYNPGGNGSSTMEPQKETVYLYIPNTSVGAIIGTGGSTIRDMISSSAASIKCGQISQTNKEEPLEKTSERKVTIIGTPEAQWKAQFMIFKKVGFEGFTGPQEARLKVEILVPSTQVGRIIGKGGQTVRELQRTTHAIIKLPEESQTDSDETPVHIVGDFYSSQVSHSHISSNCRRRITECIRCKKKHLDILCPLNAPGRESADEDKEQMEDCDVSPTVENGVSFSGLRASSLILLQTLKIKVEGATSAKVVRALLDTGSQRSYILSKTAQDLGLSPIGQESLKHVVFGGHTSESVHQEYRVNLGHASGNFKMVAKLLDQQKICGNLPRLSRGPWLKELKARRIWVPDIGKDDMEIEILLGCDVLGSIFMMKSCVLSNGLTASQTRFGWTLMGECQPGSDVSLAHHVTTMTISESSITNLWNLDVIGIMDPIEVKQRDQRDALARRHFLKPVQGSVSGRYVVSLPWTVEKAKIADNREIATKRLEQSTKKLISLNLYEDYDDIFRGWLDDGIIEKVPAEQHDAEAFYLPHRPVVKLSSGTTPIRPVFDASSKVYRSPSLNDCLEKGPNLIEMIPSLMLRFRNGKFGVVADIKKAFLQIEVNERDRDYLRFLWYSQNGEKTEVFRHRRVVFGVNCSPFILGAVIEYHLSNVRPEHKPLAQRLQKSFYVDNLVTSVNSFEELQDLKLTATSIMDNARIELSRWEHSLDVASDTYPFERAEISKVLGVYWDKREDCLSCEIPVAIPPKITKRSILSCLAQIYDPIGFLNPLLIKPKIILQKVWIKRDNQLGTFVGNRVKEICRLSDPGDWRYVPSKCNPADLPSRGCSLSRLIQSTWWEGPSWLKLSEEFWPSRYKDLNEEEICVKRMLGTSTLTYHQLMTLLCHTEAVMNERSMTYNFPLKRLRSNQSHQLSTNIQRFRNDNTIMTAILQGVNTTRRERTYRTPDDGTADAHATAAGRGMDGCAADTWPNDLMRHFEESPPTMPNPYISIRKNANASSNIVPYHLYKMLKIHLPKLNLKEQSIELQTLNGLATTIGKIAFPLTIGKISRKENFHVVEASLPFGILSVNTLHHFKLVIDYNNGTIFQLGVPLSNPTYHFNHVPNECTYWVCQNMSQRTCTAPKPSAHDNHCVHPLSKTQSPTCHQSNHAPHNFFTKANCLFYMPSNNKATTASTCNHNAQNMSIQQDSSYTEHISDHTSSRNNHASVHRNKHDTHNNRTQTISVQQDGFHAKHTHVPTSSHNSNTPNKRNKHDTRTKRRQQPANNTCTTTAETTIPSTQNIEKIHVTKQPHNRKTLRSFLSAVNAYKKFIPDHARLRTPLVNLLKRDVMWVWDDECQKAFTSLKESLTTHPTLHLYQEGLPCQVYCNASTLGIAGVLKQVYPDGKTYTVQNFSRSLRAHERSYSNSELQCLAIVESVDNFRACLMGRKFTIFSDHPALQWLKGIKAPSGRLFRWRLRLSRYEYEVRSINGEQQYETGVVTRIPFCGFLDASIIKSHQSSPSGKSCLTMDHNGLHTVSRKGVTKIIIPKSLTAKLLKSVHTQHHHPNISKMTRLISSQYYWQSMTQDIAKQVKTCPTCRFARSIGESSQPFHKDTDTTHRNKQNSYTKHTTPIIQTITNLQHLRQRNDCTFPLKPPITDISSTGPLITKQANCEPGNHLNPTIFSKKRFTPFSPDNKKCELEQQQLINKVPIDITEPQFIAQIWEKMCRYPIFHPISVICLLFLPYGLVPLIFIIHMLIYTLPSNRIFQLQEAIFHKGNSVFELLNLVWNMLEELVTHLKGEAPTPLEHVQHH</sequence>
<dbReference type="Pfam" id="PF00076">
    <property type="entry name" value="RRM_1"/>
    <property type="match status" value="1"/>
</dbReference>
<keyword evidence="7" id="KW-0229">DNA integration</keyword>
<gene>
    <name evidence="12" type="ORF">LAZ67_2002209</name>
</gene>
<proteinExistence type="inferred from homology"/>
<keyword evidence="10" id="KW-0472">Membrane</keyword>
<dbReference type="Gene3D" id="3.30.70.270">
    <property type="match status" value="2"/>
</dbReference>
<evidence type="ECO:0000256" key="2">
    <source>
        <dbReference type="ARBA" id="ARBA00022448"/>
    </source>
</evidence>
<dbReference type="CDD" id="cd22401">
    <property type="entry name" value="KH-I_IGF2BP_rpt2"/>
    <property type="match status" value="1"/>
</dbReference>
<dbReference type="SUPFAM" id="SSF56672">
    <property type="entry name" value="DNA/RNA polymerases"/>
    <property type="match status" value="2"/>
</dbReference>
<evidence type="ECO:0000256" key="9">
    <source>
        <dbReference type="SAM" id="MobiDB-lite"/>
    </source>
</evidence>
<comment type="similarity">
    <text evidence="1">Belongs to the RRM IMP/VICKZ family.</text>
</comment>
<dbReference type="CDD" id="cd09274">
    <property type="entry name" value="RNase_HI_RT_Ty3"/>
    <property type="match status" value="1"/>
</dbReference>
<feature type="compositionally biased region" description="Polar residues" evidence="9">
    <location>
        <begin position="1563"/>
        <end position="1572"/>
    </location>
</feature>
<feature type="compositionally biased region" description="Low complexity" evidence="9">
    <location>
        <begin position="103"/>
        <end position="115"/>
    </location>
</feature>
<dbReference type="PROSITE" id="PS00141">
    <property type="entry name" value="ASP_PROTEASE"/>
    <property type="match status" value="1"/>
</dbReference>
<keyword evidence="10" id="KW-1133">Transmembrane helix</keyword>
<dbReference type="InterPro" id="IPR008042">
    <property type="entry name" value="Retrotrans_Pao"/>
</dbReference>
<dbReference type="InterPro" id="IPR012677">
    <property type="entry name" value="Nucleotide-bd_a/b_plait_sf"/>
</dbReference>
<feature type="region of interest" description="Disordered" evidence="9">
    <location>
        <begin position="1532"/>
        <end position="1618"/>
    </location>
</feature>
<dbReference type="CDD" id="cd22403">
    <property type="entry name" value="KH-I_IGF2BP_rpt4"/>
    <property type="match status" value="1"/>
</dbReference>
<dbReference type="InterPro" id="IPR036612">
    <property type="entry name" value="KH_dom_type_1_sf"/>
</dbReference>
<dbReference type="InterPro" id="IPR004087">
    <property type="entry name" value="KH_dom"/>
</dbReference>
<evidence type="ECO:0000313" key="12">
    <source>
        <dbReference type="EMBL" id="UYV62875.1"/>
    </source>
</evidence>
<dbReference type="InterPro" id="IPR041588">
    <property type="entry name" value="Integrase_H2C2"/>
</dbReference>
<keyword evidence="13" id="KW-1185">Reference proteome</keyword>
<feature type="region of interest" description="Disordered" evidence="9">
    <location>
        <begin position="103"/>
        <end position="125"/>
    </location>
</feature>
<dbReference type="EMBL" id="CP092864">
    <property type="protein sequence ID" value="UYV62875.1"/>
    <property type="molecule type" value="Genomic_DNA"/>
</dbReference>
<dbReference type="Gene3D" id="1.10.340.70">
    <property type="match status" value="1"/>
</dbReference>
<feature type="transmembrane region" description="Helical" evidence="10">
    <location>
        <begin position="2061"/>
        <end position="2085"/>
    </location>
</feature>
<dbReference type="SMART" id="SM00360">
    <property type="entry name" value="RRM"/>
    <property type="match status" value="1"/>
</dbReference>
<dbReference type="Pfam" id="PF17919">
    <property type="entry name" value="RT_RNaseH_2"/>
    <property type="match status" value="1"/>
</dbReference>
<dbReference type="CDD" id="cd22400">
    <property type="entry name" value="KH-I_IGF2BP_rpt1"/>
    <property type="match status" value="1"/>
</dbReference>
<feature type="domain" description="RRM" evidence="11">
    <location>
        <begin position="23"/>
        <end position="99"/>
    </location>
</feature>
<dbReference type="InterPro" id="IPR004088">
    <property type="entry name" value="KH_dom_type_1"/>
</dbReference>
<dbReference type="SMART" id="SM00322">
    <property type="entry name" value="KH"/>
    <property type="match status" value="4"/>
</dbReference>
<keyword evidence="5" id="KW-0810">Translation regulation</keyword>
<feature type="compositionally biased region" description="Polar residues" evidence="9">
    <location>
        <begin position="1582"/>
        <end position="1593"/>
    </location>
</feature>
<dbReference type="InterPro" id="IPR043128">
    <property type="entry name" value="Rev_trsase/Diguanyl_cyclase"/>
</dbReference>
<evidence type="ECO:0000256" key="6">
    <source>
        <dbReference type="ARBA" id="ARBA00022884"/>
    </source>
</evidence>
<dbReference type="Gene3D" id="3.30.70.330">
    <property type="match status" value="1"/>
</dbReference>
<dbReference type="Pfam" id="PF00078">
    <property type="entry name" value="RVT_1"/>
    <property type="match status" value="1"/>
</dbReference>
<keyword evidence="4" id="KW-0460">Magnesium</keyword>
<dbReference type="Proteomes" id="UP001235939">
    <property type="component" value="Chromosome 02"/>
</dbReference>
<dbReference type="SUPFAM" id="SSF54791">
    <property type="entry name" value="Eukaryotic type KH-domain (KH-domain type I)"/>
    <property type="match status" value="4"/>
</dbReference>
<dbReference type="InterPro" id="IPR035979">
    <property type="entry name" value="RBD_domain_sf"/>
</dbReference>
<feature type="compositionally biased region" description="Basic residues" evidence="9">
    <location>
        <begin position="1594"/>
        <end position="1606"/>
    </location>
</feature>
<name>A0ABY6K2T6_9ARAC</name>
<dbReference type="InterPro" id="IPR000477">
    <property type="entry name" value="RT_dom"/>
</dbReference>
<dbReference type="CDD" id="cd22402">
    <property type="entry name" value="KH-I_IGF2BP_rpt3"/>
    <property type="match status" value="1"/>
</dbReference>
<dbReference type="Pfam" id="PF17921">
    <property type="entry name" value="Integrase_H2C2"/>
    <property type="match status" value="1"/>
</dbReference>
<dbReference type="Gene3D" id="3.30.310.210">
    <property type="match status" value="1"/>
</dbReference>
<organism evidence="12 13">
    <name type="scientific">Cordylochernes scorpioides</name>
    <dbReference type="NCBI Taxonomy" id="51811"/>
    <lineage>
        <taxon>Eukaryota</taxon>
        <taxon>Metazoa</taxon>
        <taxon>Ecdysozoa</taxon>
        <taxon>Arthropoda</taxon>
        <taxon>Chelicerata</taxon>
        <taxon>Arachnida</taxon>
        <taxon>Pseudoscorpiones</taxon>
        <taxon>Cheliferoidea</taxon>
        <taxon>Chernetidae</taxon>
        <taxon>Cordylochernes</taxon>
    </lineage>
</organism>
<dbReference type="InterPro" id="IPR041577">
    <property type="entry name" value="RT_RNaseH_2"/>
</dbReference>
<dbReference type="Gene3D" id="3.10.10.10">
    <property type="entry name" value="HIV Type 1 Reverse Transcriptase, subunit A, domain 1"/>
    <property type="match status" value="1"/>
</dbReference>
<evidence type="ECO:0000256" key="5">
    <source>
        <dbReference type="ARBA" id="ARBA00022845"/>
    </source>
</evidence>
<evidence type="ECO:0000256" key="8">
    <source>
        <dbReference type="PROSITE-ProRule" id="PRU00176"/>
    </source>
</evidence>
<evidence type="ECO:0000256" key="3">
    <source>
        <dbReference type="ARBA" id="ARBA00022816"/>
    </source>
</evidence>
<keyword evidence="3" id="KW-0509">mRNA transport</keyword>
<dbReference type="SUPFAM" id="SSF54928">
    <property type="entry name" value="RNA-binding domain, RBD"/>
    <property type="match status" value="1"/>
</dbReference>
<keyword evidence="2" id="KW-0813">Transport</keyword>
<evidence type="ECO:0000256" key="10">
    <source>
        <dbReference type="SAM" id="Phobius"/>
    </source>
</evidence>